<dbReference type="InterPro" id="IPR042088">
    <property type="entry name" value="OligoPept_F_C"/>
</dbReference>
<evidence type="ECO:0000256" key="1">
    <source>
        <dbReference type="ARBA" id="ARBA00001947"/>
    </source>
</evidence>
<evidence type="ECO:0000313" key="9">
    <source>
        <dbReference type="EMBL" id="KKN47768.1"/>
    </source>
</evidence>
<evidence type="ECO:0000259" key="7">
    <source>
        <dbReference type="Pfam" id="PF01432"/>
    </source>
</evidence>
<gene>
    <name evidence="9" type="ORF">LCGC14_0659650</name>
</gene>
<dbReference type="EMBL" id="LAZR01001258">
    <property type="protein sequence ID" value="KKN47768.1"/>
    <property type="molecule type" value="Genomic_DNA"/>
</dbReference>
<dbReference type="InterPro" id="IPR001567">
    <property type="entry name" value="Pept_M3A_M3B_dom"/>
</dbReference>
<keyword evidence="6" id="KW-0482">Metalloprotease</keyword>
<evidence type="ECO:0000256" key="2">
    <source>
        <dbReference type="ARBA" id="ARBA00022670"/>
    </source>
</evidence>
<evidence type="ECO:0000256" key="3">
    <source>
        <dbReference type="ARBA" id="ARBA00022723"/>
    </source>
</evidence>
<keyword evidence="2" id="KW-0645">Protease</keyword>
<proteinExistence type="predicted"/>
<keyword evidence="3" id="KW-0479">Metal-binding</keyword>
<dbReference type="Gene3D" id="1.10.1370.20">
    <property type="entry name" value="Oligoendopeptidase f, C-terminal domain"/>
    <property type="match status" value="1"/>
</dbReference>
<sequence length="596" mass="69101">MSDEEINWDLSILFSDYDDPNISKTMELLSKKADQFVNDYKGKINPKDFSAENLNDLIRELEEFWANIDDLELFCVNSFNAQMTLPETQNLNNKFSEFQTQISKKLAFFDLEIGKLVYENKNLISVSTLSNYKHYLEKIYRAYPHILSEIEEQLILEKDQHGIKAWSQLQGVWLNTREFKVNVEGEEKILSYGEANSLLTHPDRDTRISANKSIYGLLGRDEEIFSYALRNISSDWVKTSKRRKFDNPMEASFIANDTTHEIIDSLMKTIEESVDVYQKYLALKAKLLKLPKLSCADVIAPLIDVPHKKYSWHEAKEFILEAFGNFDELFANYANDMYDKNRIDANARKGKINGAYCASWFKGKSAFILMSFQGTLREIYTLTHELGHAIHDYLSTRQQTYVNLHPGAAGAETASTFAELLMTDFLLKKAESDEEKMAILVRILDGAGQAAFQVSARAWFETSLYDAIKSGTNLDGKTISKFWCTSRDKIYGDSVEWFEELNWEWTMKPHYFMPNFRYYNYPYVYAQLFVYALYQVYKRQGKEFIPKFKKLLSSGGSLSPKNLAEIVGFDISQPDFWKLGIKQYDDFVNELENLIK</sequence>
<dbReference type="GO" id="GO:0004222">
    <property type="term" value="F:metalloendopeptidase activity"/>
    <property type="evidence" value="ECO:0007669"/>
    <property type="project" value="InterPro"/>
</dbReference>
<comment type="caution">
    <text evidence="9">The sequence shown here is derived from an EMBL/GenBank/DDBJ whole genome shotgun (WGS) entry which is preliminary data.</text>
</comment>
<dbReference type="GO" id="GO:0046872">
    <property type="term" value="F:metal ion binding"/>
    <property type="evidence" value="ECO:0007669"/>
    <property type="project" value="UniProtKB-KW"/>
</dbReference>
<dbReference type="SUPFAM" id="SSF55486">
    <property type="entry name" value="Metalloproteases ('zincins'), catalytic domain"/>
    <property type="match status" value="1"/>
</dbReference>
<feature type="domain" description="Peptidase M3A/M3B catalytic" evidence="7">
    <location>
        <begin position="199"/>
        <end position="578"/>
    </location>
</feature>
<dbReference type="Gene3D" id="1.20.140.70">
    <property type="entry name" value="Oligopeptidase f, N-terminal domain"/>
    <property type="match status" value="1"/>
</dbReference>
<dbReference type="AlphaFoldDB" id="A0A0F9U2C4"/>
<organism evidence="9">
    <name type="scientific">marine sediment metagenome</name>
    <dbReference type="NCBI Taxonomy" id="412755"/>
    <lineage>
        <taxon>unclassified sequences</taxon>
        <taxon>metagenomes</taxon>
        <taxon>ecological metagenomes</taxon>
    </lineage>
</organism>
<evidence type="ECO:0000256" key="4">
    <source>
        <dbReference type="ARBA" id="ARBA00022801"/>
    </source>
</evidence>
<protein>
    <recommendedName>
        <fullName evidence="10">Peptidase M3A/M3B catalytic domain-containing protein</fullName>
    </recommendedName>
</protein>
<feature type="domain" description="Oligopeptidase F N-terminal" evidence="8">
    <location>
        <begin position="127"/>
        <end position="170"/>
    </location>
</feature>
<dbReference type="GO" id="GO:0006508">
    <property type="term" value="P:proteolysis"/>
    <property type="evidence" value="ECO:0007669"/>
    <property type="project" value="UniProtKB-KW"/>
</dbReference>
<evidence type="ECO:0000256" key="5">
    <source>
        <dbReference type="ARBA" id="ARBA00022833"/>
    </source>
</evidence>
<keyword evidence="5" id="KW-0862">Zinc</keyword>
<reference evidence="9" key="1">
    <citation type="journal article" date="2015" name="Nature">
        <title>Complex archaea that bridge the gap between prokaryotes and eukaryotes.</title>
        <authorList>
            <person name="Spang A."/>
            <person name="Saw J.H."/>
            <person name="Jorgensen S.L."/>
            <person name="Zaremba-Niedzwiedzka K."/>
            <person name="Martijn J."/>
            <person name="Lind A.E."/>
            <person name="van Eijk R."/>
            <person name="Schleper C."/>
            <person name="Guy L."/>
            <person name="Ettema T.J."/>
        </authorList>
    </citation>
    <scope>NUCLEOTIDE SEQUENCE</scope>
</reference>
<evidence type="ECO:0000259" key="8">
    <source>
        <dbReference type="Pfam" id="PF08439"/>
    </source>
</evidence>
<comment type="cofactor">
    <cofactor evidence="1">
        <name>Zn(2+)</name>
        <dbReference type="ChEBI" id="CHEBI:29105"/>
    </cofactor>
</comment>
<evidence type="ECO:0008006" key="10">
    <source>
        <dbReference type="Google" id="ProtNLM"/>
    </source>
</evidence>
<accession>A0A0F9U2C4</accession>
<dbReference type="InterPro" id="IPR013647">
    <property type="entry name" value="OligopepF_N_dom"/>
</dbReference>
<name>A0A0F9U2C4_9ZZZZ</name>
<dbReference type="Pfam" id="PF01432">
    <property type="entry name" value="Peptidase_M3"/>
    <property type="match status" value="1"/>
</dbReference>
<evidence type="ECO:0000256" key="6">
    <source>
        <dbReference type="ARBA" id="ARBA00023049"/>
    </source>
</evidence>
<dbReference type="Pfam" id="PF08439">
    <property type="entry name" value="Peptidase_M3_N"/>
    <property type="match status" value="1"/>
</dbReference>
<keyword evidence="4" id="KW-0378">Hydrolase</keyword>